<dbReference type="GO" id="GO:0005524">
    <property type="term" value="F:ATP binding"/>
    <property type="evidence" value="ECO:0007669"/>
    <property type="project" value="UniProtKB-UniRule"/>
</dbReference>
<dbReference type="NCBIfam" id="TIGR00211">
    <property type="entry name" value="glyS"/>
    <property type="match status" value="1"/>
</dbReference>
<evidence type="ECO:0000259" key="13">
    <source>
        <dbReference type="Pfam" id="PF05746"/>
    </source>
</evidence>
<comment type="subunit">
    <text evidence="3 11">Tetramer of two alpha and two beta subunits.</text>
</comment>
<dbReference type="PROSITE" id="PS50861">
    <property type="entry name" value="AA_TRNA_LIGASE_II_GLYAB"/>
    <property type="match status" value="1"/>
</dbReference>
<dbReference type="RefSeq" id="WP_114074687.1">
    <property type="nucleotide sequence ID" value="NZ_CP030918.1"/>
</dbReference>
<accession>A0A344PG62</accession>
<protein>
    <recommendedName>
        <fullName evidence="11">Glycine--tRNA ligase beta subunit</fullName>
        <ecNumber evidence="11">6.1.1.14</ecNumber>
    </recommendedName>
    <alternativeName>
        <fullName evidence="11">Glycyl-tRNA synthetase beta subunit</fullName>
        <shortName evidence="11">GlyRS</shortName>
    </alternativeName>
</protein>
<dbReference type="GO" id="GO:0006426">
    <property type="term" value="P:glycyl-tRNA aminoacylation"/>
    <property type="evidence" value="ECO:0007669"/>
    <property type="project" value="UniProtKB-UniRule"/>
</dbReference>
<keyword evidence="9 11" id="KW-0030">Aminoacyl-tRNA synthetase</keyword>
<dbReference type="GO" id="GO:0004814">
    <property type="term" value="F:arginine-tRNA ligase activity"/>
    <property type="evidence" value="ECO:0007669"/>
    <property type="project" value="InterPro"/>
</dbReference>
<evidence type="ECO:0000256" key="12">
    <source>
        <dbReference type="SAM" id="MobiDB-lite"/>
    </source>
</evidence>
<dbReference type="KEGG" id="pars:DRW48_00405"/>
<dbReference type="GO" id="GO:0004820">
    <property type="term" value="F:glycine-tRNA ligase activity"/>
    <property type="evidence" value="ECO:0007669"/>
    <property type="project" value="UniProtKB-UniRule"/>
</dbReference>
<dbReference type="Pfam" id="PF05746">
    <property type="entry name" value="DALR_1"/>
    <property type="match status" value="1"/>
</dbReference>
<organism evidence="14 15">
    <name type="scientific">Paracoccus suum</name>
    <dbReference type="NCBI Taxonomy" id="2259340"/>
    <lineage>
        <taxon>Bacteria</taxon>
        <taxon>Pseudomonadati</taxon>
        <taxon>Pseudomonadota</taxon>
        <taxon>Alphaproteobacteria</taxon>
        <taxon>Rhodobacterales</taxon>
        <taxon>Paracoccaceae</taxon>
        <taxon>Paracoccus</taxon>
    </lineage>
</organism>
<dbReference type="InterPro" id="IPR006194">
    <property type="entry name" value="Gly-tRNA-synth_heterodimer"/>
</dbReference>
<dbReference type="PRINTS" id="PR01045">
    <property type="entry name" value="TRNASYNTHGB"/>
</dbReference>
<sequence>MPDLLIELFSEEIPARMQARAADDLRRLMTEGLVTSGLTYASAGAFATPRRLVLAVEGLSAESPTTREERKGPRTDAAQPAIDGFLRSTGLTLEQLERRAEKKGEVFFASVTRPGRPAEAIVAEVLGAVIRDFPWPKSMRWGAGSLRWVRPLHSIIALLSDDAGSRVVPFEIEGISAGNTTRGHRFMAPEPFQVSSFDDYAAKLRRAKVMLDPAERRETIRHQAETLAFARGLEIVPDDALLAEVAGLVEWPVPLMGEIEARFLDLPPEVLQTSMREHQKFFSARNPKTGRIEGFVTVANIEAEDDGATILKGNQRVLAARLSDAVFFWEGDLREARAGMTDWAEGLKSVTFHAKLGSQAERVERIAALAREIAPAVGADADEAEQAAKIAKLDLRSAMVGEFPELQGTMGRYYAQAARLSEAVADAARDHYSPLGPSDAVPSAPVSVAVALADKIDTLTGFWAIDEKPTGSKDPYALRRAALGVIRLVLGNGVRVGVGVILQASIERNQDYGAVSEALTGVRDLQNYLLGKGHHPRTAEGETWNVLALTDWIAQNVSSAARRHIEAAIAVVAPRQIADLDRVHDWLEDRSATIGMQSPSIASDLLSFLHDRLKVHLREQGVRHDVIDAVLAMPGNDDLTLVVARATALNAMLGTEDGTNLLQGLKRAANILSQAEAKDGVEYSYGADLKFAQTNEEHALFAALDAAEPRIRDAVAAEDFPAAMTAIAGLRAPIDAFFEAAQINTDNQTVRRNRLNLLHRIREAAAPIADFSRIEG</sequence>
<dbReference type="InterPro" id="IPR008909">
    <property type="entry name" value="DALR_anticod-bd"/>
</dbReference>
<keyword evidence="15" id="KW-1185">Reference proteome</keyword>
<reference evidence="15" key="1">
    <citation type="submission" date="2018-07" db="EMBL/GenBank/DDBJ databases">
        <title>Genome sequencing of Paracoccus sp. SC2-6.</title>
        <authorList>
            <person name="Heo J."/>
            <person name="Kim S.-J."/>
            <person name="Kwon S.-W."/>
        </authorList>
    </citation>
    <scope>NUCLEOTIDE SEQUENCE [LARGE SCALE GENOMIC DNA]</scope>
    <source>
        <strain evidence="15">SC2-6</strain>
    </source>
</reference>
<dbReference type="PANTHER" id="PTHR30075:SF2">
    <property type="entry name" value="GLYCINE--TRNA LIGASE, CHLOROPLASTIC_MITOCHONDRIAL 2"/>
    <property type="match status" value="1"/>
</dbReference>
<dbReference type="EMBL" id="CP030918">
    <property type="protein sequence ID" value="AXC48367.1"/>
    <property type="molecule type" value="Genomic_DNA"/>
</dbReference>
<name>A0A344PG62_9RHOB</name>
<keyword evidence="7 11" id="KW-0067">ATP-binding</keyword>
<dbReference type="Pfam" id="PF02092">
    <property type="entry name" value="tRNA_synt_2f"/>
    <property type="match status" value="1"/>
</dbReference>
<evidence type="ECO:0000256" key="2">
    <source>
        <dbReference type="ARBA" id="ARBA00008226"/>
    </source>
</evidence>
<comment type="catalytic activity">
    <reaction evidence="10 11">
        <text>tRNA(Gly) + glycine + ATP = glycyl-tRNA(Gly) + AMP + diphosphate</text>
        <dbReference type="Rhea" id="RHEA:16013"/>
        <dbReference type="Rhea" id="RHEA-COMP:9664"/>
        <dbReference type="Rhea" id="RHEA-COMP:9683"/>
        <dbReference type="ChEBI" id="CHEBI:30616"/>
        <dbReference type="ChEBI" id="CHEBI:33019"/>
        <dbReference type="ChEBI" id="CHEBI:57305"/>
        <dbReference type="ChEBI" id="CHEBI:78442"/>
        <dbReference type="ChEBI" id="CHEBI:78522"/>
        <dbReference type="ChEBI" id="CHEBI:456215"/>
        <dbReference type="EC" id="6.1.1.14"/>
    </reaction>
</comment>
<dbReference type="GO" id="GO:0006420">
    <property type="term" value="P:arginyl-tRNA aminoacylation"/>
    <property type="evidence" value="ECO:0007669"/>
    <property type="project" value="InterPro"/>
</dbReference>
<evidence type="ECO:0000256" key="4">
    <source>
        <dbReference type="ARBA" id="ARBA00022490"/>
    </source>
</evidence>
<evidence type="ECO:0000256" key="9">
    <source>
        <dbReference type="ARBA" id="ARBA00023146"/>
    </source>
</evidence>
<evidence type="ECO:0000313" key="14">
    <source>
        <dbReference type="EMBL" id="AXC48367.1"/>
    </source>
</evidence>
<keyword evidence="4 11" id="KW-0963">Cytoplasm</keyword>
<evidence type="ECO:0000256" key="7">
    <source>
        <dbReference type="ARBA" id="ARBA00022840"/>
    </source>
</evidence>
<dbReference type="EC" id="6.1.1.14" evidence="11"/>
<evidence type="ECO:0000313" key="15">
    <source>
        <dbReference type="Proteomes" id="UP000252023"/>
    </source>
</evidence>
<comment type="subcellular location">
    <subcellularLocation>
        <location evidence="1 11">Cytoplasm</location>
    </subcellularLocation>
</comment>
<proteinExistence type="inferred from homology"/>
<evidence type="ECO:0000256" key="8">
    <source>
        <dbReference type="ARBA" id="ARBA00022917"/>
    </source>
</evidence>
<comment type="similarity">
    <text evidence="2 11">Belongs to the class-II aminoacyl-tRNA synthetase family.</text>
</comment>
<feature type="region of interest" description="Disordered" evidence="12">
    <location>
        <begin position="58"/>
        <end position="79"/>
    </location>
</feature>
<gene>
    <name evidence="11" type="primary">glyS</name>
    <name evidence="14" type="ORF">DRW48_00405</name>
</gene>
<evidence type="ECO:0000256" key="10">
    <source>
        <dbReference type="ARBA" id="ARBA00047937"/>
    </source>
</evidence>
<dbReference type="Proteomes" id="UP000252023">
    <property type="component" value="Chromosome"/>
</dbReference>
<keyword evidence="5 11" id="KW-0436">Ligase</keyword>
<dbReference type="InterPro" id="IPR015944">
    <property type="entry name" value="Gly-tRNA-synth_bsu"/>
</dbReference>
<dbReference type="OrthoDB" id="9775440at2"/>
<feature type="compositionally biased region" description="Basic and acidic residues" evidence="12">
    <location>
        <begin position="65"/>
        <end position="74"/>
    </location>
</feature>
<evidence type="ECO:0000256" key="5">
    <source>
        <dbReference type="ARBA" id="ARBA00022598"/>
    </source>
</evidence>
<evidence type="ECO:0000256" key="11">
    <source>
        <dbReference type="HAMAP-Rule" id="MF_00255"/>
    </source>
</evidence>
<keyword evidence="8 11" id="KW-0648">Protein biosynthesis</keyword>
<keyword evidence="6 11" id="KW-0547">Nucleotide-binding</keyword>
<evidence type="ECO:0000256" key="6">
    <source>
        <dbReference type="ARBA" id="ARBA00022741"/>
    </source>
</evidence>
<evidence type="ECO:0000256" key="1">
    <source>
        <dbReference type="ARBA" id="ARBA00004496"/>
    </source>
</evidence>
<dbReference type="GO" id="GO:0005829">
    <property type="term" value="C:cytosol"/>
    <property type="evidence" value="ECO:0007669"/>
    <property type="project" value="TreeGrafter"/>
</dbReference>
<dbReference type="SUPFAM" id="SSF109604">
    <property type="entry name" value="HD-domain/PDEase-like"/>
    <property type="match status" value="1"/>
</dbReference>
<evidence type="ECO:0000256" key="3">
    <source>
        <dbReference type="ARBA" id="ARBA00011209"/>
    </source>
</evidence>
<dbReference type="PANTHER" id="PTHR30075">
    <property type="entry name" value="GLYCYL-TRNA SYNTHETASE"/>
    <property type="match status" value="1"/>
</dbReference>
<dbReference type="AlphaFoldDB" id="A0A344PG62"/>
<feature type="domain" description="DALR anticodon binding" evidence="13">
    <location>
        <begin position="664"/>
        <end position="763"/>
    </location>
</feature>
<dbReference type="HAMAP" id="MF_00255">
    <property type="entry name" value="Gly_tRNA_synth_beta"/>
    <property type="match status" value="1"/>
</dbReference>